<dbReference type="NCBIfam" id="NF007773">
    <property type="entry name" value="PRK10459.1"/>
    <property type="match status" value="1"/>
</dbReference>
<proteinExistence type="inferred from homology"/>
<feature type="transmembrane region" description="Helical" evidence="7">
    <location>
        <begin position="349"/>
        <end position="369"/>
    </location>
</feature>
<keyword evidence="6 7" id="KW-0472">Membrane</keyword>
<feature type="transmembrane region" description="Helical" evidence="7">
    <location>
        <begin position="375"/>
        <end position="394"/>
    </location>
</feature>
<keyword evidence="4 7" id="KW-0812">Transmembrane</keyword>
<keyword evidence="3" id="KW-1003">Cell membrane</keyword>
<feature type="transmembrane region" description="Helical" evidence="7">
    <location>
        <begin position="439"/>
        <end position="460"/>
    </location>
</feature>
<evidence type="ECO:0000313" key="9">
    <source>
        <dbReference type="Proteomes" id="UP001501353"/>
    </source>
</evidence>
<comment type="subcellular location">
    <subcellularLocation>
        <location evidence="1">Cell membrane</location>
        <topology evidence="1">Multi-pass membrane protein</topology>
    </subcellularLocation>
</comment>
<comment type="caution">
    <text evidence="8">The sequence shown here is derived from an EMBL/GenBank/DDBJ whole genome shotgun (WGS) entry which is preliminary data.</text>
</comment>
<evidence type="ECO:0000256" key="2">
    <source>
        <dbReference type="ARBA" id="ARBA00007430"/>
    </source>
</evidence>
<accession>A0ABP7T6I0</accession>
<dbReference type="PANTHER" id="PTHR30250:SF10">
    <property type="entry name" value="LIPOPOLYSACCHARIDE BIOSYNTHESIS PROTEIN WZXC"/>
    <property type="match status" value="1"/>
</dbReference>
<gene>
    <name evidence="8" type="primary">wzx</name>
    <name evidence="8" type="ORF">GCM10022212_17210</name>
</gene>
<feature type="transmembrane region" description="Helical" evidence="7">
    <location>
        <begin position="320"/>
        <end position="342"/>
    </location>
</feature>
<protein>
    <submittedName>
        <fullName evidence="8">O83 family O-antigen flippase</fullName>
    </submittedName>
</protein>
<keyword evidence="9" id="KW-1185">Reference proteome</keyword>
<evidence type="ECO:0000313" key="8">
    <source>
        <dbReference type="EMBL" id="GAA4020951.1"/>
    </source>
</evidence>
<feature type="transmembrane region" description="Helical" evidence="7">
    <location>
        <begin position="279"/>
        <end position="300"/>
    </location>
</feature>
<name>A0ABP7T6I0_9BURK</name>
<evidence type="ECO:0000256" key="6">
    <source>
        <dbReference type="ARBA" id="ARBA00023136"/>
    </source>
</evidence>
<comment type="similarity">
    <text evidence="2">Belongs to the polysaccharide synthase family.</text>
</comment>
<feature type="transmembrane region" description="Helical" evidence="7">
    <location>
        <begin position="37"/>
        <end position="54"/>
    </location>
</feature>
<feature type="transmembrane region" description="Helical" evidence="7">
    <location>
        <begin position="406"/>
        <end position="427"/>
    </location>
</feature>
<evidence type="ECO:0000256" key="7">
    <source>
        <dbReference type="SAM" id="Phobius"/>
    </source>
</evidence>
<evidence type="ECO:0000256" key="3">
    <source>
        <dbReference type="ARBA" id="ARBA00022475"/>
    </source>
</evidence>
<keyword evidence="5 7" id="KW-1133">Transmembrane helix</keyword>
<feature type="transmembrane region" description="Helical" evidence="7">
    <location>
        <begin position="226"/>
        <end position="244"/>
    </location>
</feature>
<dbReference type="PANTHER" id="PTHR30250">
    <property type="entry name" value="PST FAMILY PREDICTED COLANIC ACID TRANSPORTER"/>
    <property type="match status" value="1"/>
</dbReference>
<evidence type="ECO:0000256" key="5">
    <source>
        <dbReference type="ARBA" id="ARBA00022989"/>
    </source>
</evidence>
<dbReference type="Proteomes" id="UP001501353">
    <property type="component" value="Unassembled WGS sequence"/>
</dbReference>
<dbReference type="RefSeq" id="WP_344762881.1">
    <property type="nucleotide sequence ID" value="NZ_BAAAZE010000008.1"/>
</dbReference>
<dbReference type="InterPro" id="IPR050833">
    <property type="entry name" value="Poly_Biosynth_Transport"/>
</dbReference>
<dbReference type="CDD" id="cd13127">
    <property type="entry name" value="MATE_tuaB_like"/>
    <property type="match status" value="1"/>
</dbReference>
<sequence>MQAMSNARWIGLAQLVRIGMQLVGLVVLARFLPPSEYGLMAMATVAINFASLLRDMGTAAAIVQKDDLNDDTTNTVFWLNIGLGTGLALILALFSPMIADWFRAPRLVLVLLLLALVFPMTSSAAVHQALLERASRFRLLARIEILSSAVALFAALVLAYSGAGVLSLVAQALVAAFLSAVQLWLANHWRPQPKWSSTEFKSLIKFSGHLTGFSFINFFARNADSLIIGRVLGAIALGIYSQAYKVMMFPLQSMTQVANRALFPVMSRQQNDIAEMAKLYFRSLSTIAAMTAPLMAGLWVLREPFVRLALGAKWDAVADILAWLAAVGFIQSLTSTTGSVFMATGRTDLLLRLGIIGTILQVAAFFIGVNWGIESVAICYLIANCMNLLPCFWLTTRQLKSPISRLFSILWKPILFSGVMLVALYPLKMISVNQELASVWVLAGGTIIGVAIYGGLLFKFSRDTVEDYKKFFGLG</sequence>
<dbReference type="Pfam" id="PF13440">
    <property type="entry name" value="Polysacc_synt_3"/>
    <property type="match status" value="1"/>
</dbReference>
<feature type="transmembrane region" description="Helical" evidence="7">
    <location>
        <begin position="107"/>
        <end position="127"/>
    </location>
</feature>
<evidence type="ECO:0000256" key="1">
    <source>
        <dbReference type="ARBA" id="ARBA00004651"/>
    </source>
</evidence>
<feature type="transmembrane region" description="Helical" evidence="7">
    <location>
        <begin position="12"/>
        <end position="31"/>
    </location>
</feature>
<dbReference type="EMBL" id="BAAAZE010000008">
    <property type="protein sequence ID" value="GAA4020951.1"/>
    <property type="molecule type" value="Genomic_DNA"/>
</dbReference>
<feature type="transmembrane region" description="Helical" evidence="7">
    <location>
        <begin position="75"/>
        <end position="95"/>
    </location>
</feature>
<reference evidence="9" key="1">
    <citation type="journal article" date="2019" name="Int. J. Syst. Evol. Microbiol.">
        <title>The Global Catalogue of Microorganisms (GCM) 10K type strain sequencing project: providing services to taxonomists for standard genome sequencing and annotation.</title>
        <authorList>
            <consortium name="The Broad Institute Genomics Platform"/>
            <consortium name="The Broad Institute Genome Sequencing Center for Infectious Disease"/>
            <person name="Wu L."/>
            <person name="Ma J."/>
        </authorList>
    </citation>
    <scope>NUCLEOTIDE SEQUENCE [LARGE SCALE GENOMIC DNA]</scope>
    <source>
        <strain evidence="9">JCM 16673</strain>
    </source>
</reference>
<organism evidence="8 9">
    <name type="scientific">Actimicrobium antarcticum</name>
    <dbReference type="NCBI Taxonomy" id="1051899"/>
    <lineage>
        <taxon>Bacteria</taxon>
        <taxon>Pseudomonadati</taxon>
        <taxon>Pseudomonadota</taxon>
        <taxon>Betaproteobacteria</taxon>
        <taxon>Burkholderiales</taxon>
        <taxon>Oxalobacteraceae</taxon>
        <taxon>Actimicrobium</taxon>
    </lineage>
</organism>
<evidence type="ECO:0000256" key="4">
    <source>
        <dbReference type="ARBA" id="ARBA00022692"/>
    </source>
</evidence>